<dbReference type="EMBL" id="HBIJ01008129">
    <property type="protein sequence ID" value="CAE0364988.1"/>
    <property type="molecule type" value="Transcribed_RNA"/>
</dbReference>
<feature type="transmembrane region" description="Helical" evidence="8">
    <location>
        <begin position="790"/>
        <end position="806"/>
    </location>
</feature>
<keyword evidence="3" id="KW-0813">Transport</keyword>
<evidence type="ECO:0000256" key="6">
    <source>
        <dbReference type="ARBA" id="ARBA00023136"/>
    </source>
</evidence>
<evidence type="ECO:0008006" key="12">
    <source>
        <dbReference type="Google" id="ProtNLM"/>
    </source>
</evidence>
<evidence type="ECO:0000256" key="2">
    <source>
        <dbReference type="ARBA" id="ARBA00007779"/>
    </source>
</evidence>
<name>A0A7S3JWC1_9STRA</name>
<dbReference type="GO" id="GO:0005227">
    <property type="term" value="F:calcium-activated cation channel activity"/>
    <property type="evidence" value="ECO:0007669"/>
    <property type="project" value="InterPro"/>
</dbReference>
<feature type="transmembrane region" description="Helical" evidence="8">
    <location>
        <begin position="515"/>
        <end position="532"/>
    </location>
</feature>
<dbReference type="InterPro" id="IPR045122">
    <property type="entry name" value="Csc1-like"/>
</dbReference>
<dbReference type="Pfam" id="PF02714">
    <property type="entry name" value="RSN1_7TM"/>
    <property type="match status" value="1"/>
</dbReference>
<accession>A0A7S3JWC1</accession>
<feature type="compositionally biased region" description="Acidic residues" evidence="7">
    <location>
        <begin position="941"/>
        <end position="951"/>
    </location>
</feature>
<feature type="transmembrane region" description="Helical" evidence="8">
    <location>
        <begin position="768"/>
        <end position="784"/>
    </location>
</feature>
<dbReference type="GO" id="GO:0005886">
    <property type="term" value="C:plasma membrane"/>
    <property type="evidence" value="ECO:0007669"/>
    <property type="project" value="TreeGrafter"/>
</dbReference>
<keyword evidence="6 8" id="KW-0472">Membrane</keyword>
<dbReference type="InterPro" id="IPR032880">
    <property type="entry name" value="CSC1/OSCA1-like_N"/>
</dbReference>
<comment type="similarity">
    <text evidence="2">Belongs to the CSC1 (TC 1.A.17) family.</text>
</comment>
<dbReference type="InterPro" id="IPR003864">
    <property type="entry name" value="CSC1/OSCA1-like_7TM"/>
</dbReference>
<evidence type="ECO:0000259" key="9">
    <source>
        <dbReference type="Pfam" id="PF02714"/>
    </source>
</evidence>
<proteinExistence type="inferred from homology"/>
<feature type="transmembrane region" description="Helical" evidence="8">
    <location>
        <begin position="22"/>
        <end position="47"/>
    </location>
</feature>
<evidence type="ECO:0000256" key="3">
    <source>
        <dbReference type="ARBA" id="ARBA00022448"/>
    </source>
</evidence>
<evidence type="ECO:0000256" key="4">
    <source>
        <dbReference type="ARBA" id="ARBA00022692"/>
    </source>
</evidence>
<feature type="transmembrane region" description="Helical" evidence="8">
    <location>
        <begin position="157"/>
        <end position="177"/>
    </location>
</feature>
<dbReference type="Pfam" id="PF13967">
    <property type="entry name" value="RSN1_TM"/>
    <property type="match status" value="1"/>
</dbReference>
<protein>
    <recommendedName>
        <fullName evidence="12">CSC1/OSCA1-like 7TM region domain-containing protein</fullName>
    </recommendedName>
</protein>
<feature type="domain" description="CSC1/OSCA1-like N-terminal transmembrane" evidence="10">
    <location>
        <begin position="33"/>
        <end position="174"/>
    </location>
</feature>
<feature type="domain" description="CSC1/OSCA1-like 7TM region" evidence="9">
    <location>
        <begin position="551"/>
        <end position="781"/>
    </location>
</feature>
<feature type="region of interest" description="Disordered" evidence="7">
    <location>
        <begin position="918"/>
        <end position="985"/>
    </location>
</feature>
<feature type="transmembrane region" description="Helical" evidence="8">
    <location>
        <begin position="552"/>
        <end position="576"/>
    </location>
</feature>
<feature type="transmembrane region" description="Helical" evidence="8">
    <location>
        <begin position="104"/>
        <end position="122"/>
    </location>
</feature>
<organism evidence="11">
    <name type="scientific">Aureoumbra lagunensis</name>
    <dbReference type="NCBI Taxonomy" id="44058"/>
    <lineage>
        <taxon>Eukaryota</taxon>
        <taxon>Sar</taxon>
        <taxon>Stramenopiles</taxon>
        <taxon>Ochrophyta</taxon>
        <taxon>Pelagophyceae</taxon>
        <taxon>Pelagomonadales</taxon>
        <taxon>Aureoumbra</taxon>
    </lineage>
</organism>
<keyword evidence="4 8" id="KW-0812">Transmembrane</keyword>
<dbReference type="PANTHER" id="PTHR13018">
    <property type="entry name" value="PROBABLE MEMBRANE PROTEIN DUF221-RELATED"/>
    <property type="match status" value="1"/>
</dbReference>
<evidence type="ECO:0000256" key="5">
    <source>
        <dbReference type="ARBA" id="ARBA00022989"/>
    </source>
</evidence>
<reference evidence="11" key="1">
    <citation type="submission" date="2021-01" db="EMBL/GenBank/DDBJ databases">
        <authorList>
            <person name="Corre E."/>
            <person name="Pelletier E."/>
            <person name="Niang G."/>
            <person name="Scheremetjew M."/>
            <person name="Finn R."/>
            <person name="Kale V."/>
            <person name="Holt S."/>
            <person name="Cochrane G."/>
            <person name="Meng A."/>
            <person name="Brown T."/>
            <person name="Cohen L."/>
        </authorList>
    </citation>
    <scope>NUCLEOTIDE SEQUENCE</scope>
    <source>
        <strain evidence="11">CCMP1510</strain>
    </source>
</reference>
<feature type="compositionally biased region" description="Acidic residues" evidence="7">
    <location>
        <begin position="959"/>
        <end position="978"/>
    </location>
</feature>
<feature type="transmembrane region" description="Helical" evidence="8">
    <location>
        <begin position="596"/>
        <end position="625"/>
    </location>
</feature>
<gene>
    <name evidence="11" type="ORF">ALAG00032_LOCUS5730</name>
</gene>
<feature type="compositionally biased region" description="Polar residues" evidence="7">
    <location>
        <begin position="921"/>
        <end position="938"/>
    </location>
</feature>
<evidence type="ECO:0000256" key="8">
    <source>
        <dbReference type="SAM" id="Phobius"/>
    </source>
</evidence>
<comment type="subcellular location">
    <subcellularLocation>
        <location evidence="1">Membrane</location>
        <topology evidence="1">Multi-pass membrane protein</topology>
    </subcellularLocation>
</comment>
<evidence type="ECO:0000313" key="11">
    <source>
        <dbReference type="EMBL" id="CAE0364988.1"/>
    </source>
</evidence>
<evidence type="ECO:0000256" key="1">
    <source>
        <dbReference type="ARBA" id="ARBA00004141"/>
    </source>
</evidence>
<evidence type="ECO:0000256" key="7">
    <source>
        <dbReference type="SAM" id="MobiDB-lite"/>
    </source>
</evidence>
<feature type="transmembrane region" description="Helical" evidence="8">
    <location>
        <begin position="707"/>
        <end position="732"/>
    </location>
</feature>
<keyword evidence="5 8" id="KW-1133">Transmembrane helix</keyword>
<sequence length="985" mass="109595">MEAYRILKETAAEESEPTGASVVWSFAIIVLGAIGTIIVYGLVFIVLRKRDPRYFAPYQPNGKCAKAETFWILMKRIYAFNNDEIVDAGGVEGLLFILRGRMNFAIGLRCCVVAILATGIYASTPIDASCVKTLTKLGCRRPGFERLSLTNVPDRNWRLWIVPLAAFYLAYSCLHLIQKFDKLAASIAFQAVLNDAPDHLRAVILTDLPPSLQNSEQSIRTFFKKMGLRGVTFVTMLRDLDHPEFSQDTKQEEHEEKTTEIIDQPKKLAKKMQKESQKALKKGLTSVAKATEHIGQDFVGTNVLALGEPGPRRLLSEYETALAALARAETLYATKCSKKDSIVTMRMSNMVKGVTGIVGVELDEKASLIKARKYAEEKRTAILKYILKRQENKIMEPSRAALVVFSRVSEAILAAAAPLIVSEQQFGGGSIERTSATSRPSDLDTPPSMLKRRYFVSKSSSGASTSEKEETNQEDMHLQIVAAPELRDIEFQVLESMESADQRHRSHDQGQTAKIMLNVYFMTVLTITQAAAGRFVQNFADDSPKIYGDADLVGIVGNALPAIIQIYFLDIAVAFFKRIALRFDAHWSKSSVELRLYHDFAPFLILNFFVSNLVGGSLINSLFVISKNPSLFLKQLGIGVIDQAPYFGQVAFLRLVQLLTKSSSGARVYDFFTDKLLMQRCVTKFDLEAIYAPGPIGLAVPASWADLFVLLSIIFAPFGACPTSICCLIFIVSDLFFAKYKICAVYKPTFNNYGAKLWPVYVDHNLRALRLALFLALLIMILICDKNPKQHTFYVALALIFINFYARDKCIAINRARQKSFFALLHSSRCALPLLAASKIDSKNSIAQHEDPSLWSAPHALLDSFVSTTLEQTIPSPDQILSADQTDEEASCSINNNDQETELALDLQAQVNEWVHRHTKQSSSFTNETVSSTHPNSPKTDDDDVFYDAEEGNFSPVQQEEEGAFAEKDDDDPGDDPDTINISST</sequence>
<evidence type="ECO:0000259" key="10">
    <source>
        <dbReference type="Pfam" id="PF13967"/>
    </source>
</evidence>
<dbReference type="AlphaFoldDB" id="A0A7S3JWC1"/>
<dbReference type="PANTHER" id="PTHR13018:SF5">
    <property type="entry name" value="RE44586P"/>
    <property type="match status" value="1"/>
</dbReference>